<dbReference type="SUPFAM" id="SSF50249">
    <property type="entry name" value="Nucleic acid-binding proteins"/>
    <property type="match status" value="1"/>
</dbReference>
<dbReference type="SMART" id="SM00316">
    <property type="entry name" value="S1"/>
    <property type="match status" value="1"/>
</dbReference>
<organism evidence="3 4">
    <name type="scientific">Arthrobacter psychrochitiniphilus</name>
    <dbReference type="NCBI Taxonomy" id="291045"/>
    <lineage>
        <taxon>Bacteria</taxon>
        <taxon>Bacillati</taxon>
        <taxon>Actinomycetota</taxon>
        <taxon>Actinomycetes</taxon>
        <taxon>Micrococcales</taxon>
        <taxon>Micrococcaceae</taxon>
        <taxon>Arthrobacter</taxon>
    </lineage>
</organism>
<feature type="compositionally biased region" description="Low complexity" evidence="2">
    <location>
        <begin position="18"/>
        <end position="29"/>
    </location>
</feature>
<dbReference type="RefSeq" id="WP_110104763.1">
    <property type="nucleotide sequence ID" value="NZ_JACBZZ010000001.1"/>
</dbReference>
<proteinExistence type="predicted"/>
<feature type="region of interest" description="Disordered" evidence="2">
    <location>
        <begin position="1"/>
        <end position="29"/>
    </location>
</feature>
<dbReference type="OrthoDB" id="8452205at2"/>
<evidence type="ECO:0000313" key="3">
    <source>
        <dbReference type="EMBL" id="PXA69478.1"/>
    </source>
</evidence>
<dbReference type="InterPro" id="IPR003029">
    <property type="entry name" value="S1_domain"/>
</dbReference>
<evidence type="ECO:0000256" key="1">
    <source>
        <dbReference type="SAM" id="Coils"/>
    </source>
</evidence>
<dbReference type="Gene3D" id="2.40.50.140">
    <property type="entry name" value="Nucleic acid-binding proteins"/>
    <property type="match status" value="1"/>
</dbReference>
<sequence>MPAQKNRKRLPAPESLSHPAPAQPAAEHPAVEQLSGKALAALLMDPQRNVTVLVISHIPEQQFRIDPHVLAARLGQEARTFMVVNGDETHQLEKGLPSRLHIYGTGARVYPHGERWLERVSRPHLLHRSTALPQLYDTLEHEVLAAQRFNPSRPHTASLPVISPAVVKGFPGEDRALVELLPGGETALIRSEDLLPGIPLDWLVAKGQELTGVLNPATHVLDIKALLLPHPSPVTVYQQGDVALGRVKSVSPRHAWVQLWPGSDFRIGVERISSNDLDSAEDLLTEGEVVRVRVLYENGAVRLSMLDVDDDEPAVRAPALLRGGPPWLEANRPYASIFTTGTAVASPSPQVPLDNGAAGLSGVDLSQQESLLSPAQRRSALQSTQMQLEAARHTIAELLAAAKRQGATDQVARALQDQLKEERRGSGELARELHLAEHQVEVLKTDLAKTREALVQVRRQRRSATSRTESTPEKLFLDPEEQFNFDLLALWARMVPAAEKRLHPLGNFSSSPQFLESWAALTEQQRNKTLRAVVDLVADRQGPLRKREPHVLRLNDGAHAAPTLRGEDVCWRLYVEQGTAGALRLHYWKLQTGGYELHAVVPHDVVKP</sequence>
<keyword evidence="1" id="KW-0175">Coiled coil</keyword>
<reference evidence="3 4" key="1">
    <citation type="submission" date="2018-05" db="EMBL/GenBank/DDBJ databases">
        <title>Genetic diversity of glacier-inhabiting Cryobacterium bacteria in China and description of Cryobacterium mengkeensis sp. nov. and Arthrobacter glacialis sp. nov.</title>
        <authorList>
            <person name="Liu Q."/>
            <person name="Xin Y.-H."/>
        </authorList>
    </citation>
    <scope>NUCLEOTIDE SEQUENCE [LARGE SCALE GENOMIC DNA]</scope>
    <source>
        <strain evidence="3 4">GP3</strain>
    </source>
</reference>
<dbReference type="EMBL" id="QHLZ01000001">
    <property type="protein sequence ID" value="PXA69478.1"/>
    <property type="molecule type" value="Genomic_DNA"/>
</dbReference>
<evidence type="ECO:0000313" key="4">
    <source>
        <dbReference type="Proteomes" id="UP000246303"/>
    </source>
</evidence>
<gene>
    <name evidence="3" type="ORF">CVS29_02730</name>
</gene>
<evidence type="ECO:0000256" key="2">
    <source>
        <dbReference type="SAM" id="MobiDB-lite"/>
    </source>
</evidence>
<dbReference type="InterPro" id="IPR012340">
    <property type="entry name" value="NA-bd_OB-fold"/>
</dbReference>
<protein>
    <submittedName>
        <fullName evidence="3">Uncharacterized protein</fullName>
    </submittedName>
</protein>
<feature type="compositionally biased region" description="Basic residues" evidence="2">
    <location>
        <begin position="1"/>
        <end position="10"/>
    </location>
</feature>
<feature type="coiled-coil region" evidence="1">
    <location>
        <begin position="433"/>
        <end position="460"/>
    </location>
</feature>
<accession>A0A2V3DVS4</accession>
<dbReference type="AlphaFoldDB" id="A0A2V3DVS4"/>
<name>A0A2V3DVS4_9MICC</name>
<dbReference type="GO" id="GO:0003676">
    <property type="term" value="F:nucleic acid binding"/>
    <property type="evidence" value="ECO:0007669"/>
    <property type="project" value="InterPro"/>
</dbReference>
<keyword evidence="4" id="KW-1185">Reference proteome</keyword>
<comment type="caution">
    <text evidence="3">The sequence shown here is derived from an EMBL/GenBank/DDBJ whole genome shotgun (WGS) entry which is preliminary data.</text>
</comment>
<dbReference type="PROSITE" id="PS50126">
    <property type="entry name" value="S1"/>
    <property type="match status" value="1"/>
</dbReference>
<dbReference type="Proteomes" id="UP000246303">
    <property type="component" value="Unassembled WGS sequence"/>
</dbReference>